<evidence type="ECO:0000313" key="2">
    <source>
        <dbReference type="EMBL" id="KAE8246839.1"/>
    </source>
</evidence>
<feature type="region of interest" description="Disordered" evidence="1">
    <location>
        <begin position="804"/>
        <end position="829"/>
    </location>
</feature>
<feature type="region of interest" description="Disordered" evidence="1">
    <location>
        <begin position="579"/>
        <end position="613"/>
    </location>
</feature>
<feature type="compositionally biased region" description="Acidic residues" evidence="1">
    <location>
        <begin position="259"/>
        <end position="269"/>
    </location>
</feature>
<feature type="compositionally biased region" description="Acidic residues" evidence="1">
    <location>
        <begin position="303"/>
        <end position="312"/>
    </location>
</feature>
<dbReference type="AlphaFoldDB" id="A0A8X7SWN8"/>
<feature type="compositionally biased region" description="Acidic residues" evidence="1">
    <location>
        <begin position="652"/>
        <end position="670"/>
    </location>
</feature>
<evidence type="ECO:0000256" key="1">
    <source>
        <dbReference type="SAM" id="MobiDB-lite"/>
    </source>
</evidence>
<feature type="region of interest" description="Disordered" evidence="1">
    <location>
        <begin position="45"/>
        <end position="68"/>
    </location>
</feature>
<dbReference type="EMBL" id="LWDE02000546">
    <property type="protein sequence ID" value="KAE8246839.1"/>
    <property type="molecule type" value="Genomic_DNA"/>
</dbReference>
<feature type="region of interest" description="Disordered" evidence="1">
    <location>
        <begin position="461"/>
        <end position="482"/>
    </location>
</feature>
<evidence type="ECO:0000313" key="3">
    <source>
        <dbReference type="Proteomes" id="UP000077684"/>
    </source>
</evidence>
<feature type="compositionally biased region" description="Acidic residues" evidence="1">
    <location>
        <begin position="702"/>
        <end position="713"/>
    </location>
</feature>
<name>A0A8X7SWN8_9BASI</name>
<feature type="compositionally biased region" description="Low complexity" evidence="1">
    <location>
        <begin position="767"/>
        <end position="782"/>
    </location>
</feature>
<feature type="compositionally biased region" description="Basic residues" evidence="1">
    <location>
        <begin position="284"/>
        <end position="295"/>
    </location>
</feature>
<keyword evidence="3" id="KW-1185">Reference proteome</keyword>
<feature type="compositionally biased region" description="Low complexity" evidence="1">
    <location>
        <begin position="581"/>
        <end position="613"/>
    </location>
</feature>
<organism evidence="2 3">
    <name type="scientific">Tilletia controversa</name>
    <name type="common">dwarf bunt fungus</name>
    <dbReference type="NCBI Taxonomy" id="13291"/>
    <lineage>
        <taxon>Eukaryota</taxon>
        <taxon>Fungi</taxon>
        <taxon>Dikarya</taxon>
        <taxon>Basidiomycota</taxon>
        <taxon>Ustilaginomycotina</taxon>
        <taxon>Exobasidiomycetes</taxon>
        <taxon>Tilletiales</taxon>
        <taxon>Tilletiaceae</taxon>
        <taxon>Tilletia</taxon>
    </lineage>
</organism>
<accession>A0A8X7SWN8</accession>
<feature type="region of interest" description="Disordered" evidence="1">
    <location>
        <begin position="872"/>
        <end position="925"/>
    </location>
</feature>
<proteinExistence type="predicted"/>
<reference evidence="2" key="2">
    <citation type="journal article" date="2019" name="IMA Fungus">
        <title>Genome sequencing and comparison of five Tilletia species to identify candidate genes for the detection of regulated species infecting wheat.</title>
        <authorList>
            <person name="Nguyen H.D.T."/>
            <person name="Sultana T."/>
            <person name="Kesanakurti P."/>
            <person name="Hambleton S."/>
        </authorList>
    </citation>
    <scope>NUCLEOTIDE SEQUENCE</scope>
    <source>
        <strain evidence="2">DAOMC 236426</strain>
    </source>
</reference>
<feature type="region of interest" description="Disordered" evidence="1">
    <location>
        <begin position="633"/>
        <end position="786"/>
    </location>
</feature>
<feature type="region of interest" description="Disordered" evidence="1">
    <location>
        <begin position="98"/>
        <end position="117"/>
    </location>
</feature>
<feature type="compositionally biased region" description="Low complexity" evidence="1">
    <location>
        <begin position="813"/>
        <end position="829"/>
    </location>
</feature>
<feature type="compositionally biased region" description="Acidic residues" evidence="1">
    <location>
        <begin position="464"/>
        <end position="479"/>
    </location>
</feature>
<feature type="compositionally biased region" description="Gly residues" evidence="1">
    <location>
        <begin position="913"/>
        <end position="922"/>
    </location>
</feature>
<feature type="region of interest" description="Disordered" evidence="1">
    <location>
        <begin position="258"/>
        <end position="316"/>
    </location>
</feature>
<feature type="compositionally biased region" description="Low complexity" evidence="1">
    <location>
        <begin position="640"/>
        <end position="651"/>
    </location>
</feature>
<dbReference type="Proteomes" id="UP000077684">
    <property type="component" value="Unassembled WGS sequence"/>
</dbReference>
<sequence>MPRPSRPLLSFSQSIYLLITLFQAYTYLGLTLIRIKDALPGRIHLSSSSSSSSANRRRRGAGAGGRSQLHYQDHDHILAAAQAARLTPEQLRHVLALHHDDTDSEDDSRDTTTDSTRSFRGHAHALHAYHTFLHYQRTAGLQPQLTARLPTELIHKILIHAGVPVKRKVRSPYELAASPVVILSLNRSVHAALLPRIYHSLIIDRPTLFRSIRITLSQHLTLASSDKEIQLPAPGVHIRTLHIGSALFGSASSFADLMNSDDEEDDDGNNNEHNDNGNAIFDHRRQRGRNGHSRARSANTDDTTADSDDEEGYLPSHLASPSVLSRGIEQILLDAPHLHTLSLDLYAVTALFSGHPRRFASPRAPRPKVLRCELAIPQSLGLKLFRDVQAVELLCFGIDQGSALELCAALPKGVTEITLRFVRRRRTYAPQGTDNRTTAGSAASRARQLATRSFFGLVGRLSSDEQEEDEGQEEEEEADDFHSAHEAEEAVRNLAAAVRVLQYSGRSPASFASPARMTSAYSSSSPVPGGSPASHYVHLPRLGVDASGGGLGVGVGNGSPSVTPRNAHAVLTGSPARQTSALPLAPTTPHATPPTYTASLFSSSPSSVPAPSSMRAQRVSEFFHPDAVPPPNSVIRLHSMDSMGSSSSWSSSEEEEDLELEEGEIEEGDTDAGTADSGGSLGLLGTGVRRVSEDGGMAPRIEEEESEGDEEDVSVGSSTMPMPIPIPRATRRPAEGSFWSGEGTGAGGPIQRSPTSRRTPLQSQVFPSSPHSHTYSHSPTTPRQQRAELPRAGCGMALPPTAGTFSSSAMVPSSAENTNTNNNASGANNLPPELTLTHIRVLAWPGALWRLRQLLPDAQRIVDEPSGALVVSAGNGGGSTTTSKMTKGKGKAKATPSPSPRTHPIPLGTSSSPGGGGGGGAGVPPLAFGPFPASLGLGLDSVHARGPRRGVQELWSRWARQQAGGCAI</sequence>
<comment type="caution">
    <text evidence="2">The sequence shown here is derived from an EMBL/GenBank/DDBJ whole genome shotgun (WGS) entry which is preliminary data.</text>
</comment>
<reference evidence="2" key="1">
    <citation type="submission" date="2016-04" db="EMBL/GenBank/DDBJ databases">
        <authorList>
            <person name="Nguyen H.D."/>
            <person name="Samba Siva P."/>
            <person name="Cullis J."/>
            <person name="Levesque C.A."/>
            <person name="Hambleton S."/>
        </authorList>
    </citation>
    <scope>NUCLEOTIDE SEQUENCE</scope>
    <source>
        <strain evidence="2">DAOMC 236426</strain>
    </source>
</reference>
<feature type="compositionally biased region" description="Polar residues" evidence="1">
    <location>
        <begin position="752"/>
        <end position="766"/>
    </location>
</feature>
<gene>
    <name evidence="2" type="ORF">A4X06_0g4856</name>
</gene>
<protein>
    <submittedName>
        <fullName evidence="2">Uncharacterized protein</fullName>
    </submittedName>
</protein>